<keyword evidence="3" id="KW-1185">Reference proteome</keyword>
<organism evidence="2 3">
    <name type="scientific">Ornithinimicrobium pratense</name>
    <dbReference type="NCBI Taxonomy" id="2593973"/>
    <lineage>
        <taxon>Bacteria</taxon>
        <taxon>Bacillati</taxon>
        <taxon>Actinomycetota</taxon>
        <taxon>Actinomycetes</taxon>
        <taxon>Micrococcales</taxon>
        <taxon>Ornithinimicrobiaceae</taxon>
        <taxon>Ornithinimicrobium</taxon>
    </lineage>
</organism>
<dbReference type="Proteomes" id="UP000326546">
    <property type="component" value="Chromosome"/>
</dbReference>
<name>A0A5J6V7V2_9MICO</name>
<keyword evidence="1" id="KW-0472">Membrane</keyword>
<protein>
    <submittedName>
        <fullName evidence="2">Uncharacterized protein</fullName>
    </submittedName>
</protein>
<dbReference type="KEGG" id="serw:FY030_15285"/>
<gene>
    <name evidence="2" type="ORF">FY030_15285</name>
</gene>
<keyword evidence="1" id="KW-0812">Transmembrane</keyword>
<dbReference type="AlphaFoldDB" id="A0A5J6V7V2"/>
<sequence length="84" mass="9210">MAGPAAVQFLYATGIMLLISLAVFIAISLRTEAPDPEDIQDVVFDKGNWRKESEELKGKAWYANYRVLALGLAILTVGVVIPFI</sequence>
<feature type="transmembrane region" description="Helical" evidence="1">
    <location>
        <begin position="6"/>
        <end position="27"/>
    </location>
</feature>
<accession>A0A5J6V7V2</accession>
<evidence type="ECO:0000313" key="3">
    <source>
        <dbReference type="Proteomes" id="UP000326546"/>
    </source>
</evidence>
<dbReference type="OrthoDB" id="9814523at2"/>
<dbReference type="EMBL" id="CP044427">
    <property type="protein sequence ID" value="QFG69885.1"/>
    <property type="molecule type" value="Genomic_DNA"/>
</dbReference>
<feature type="transmembrane region" description="Helical" evidence="1">
    <location>
        <begin position="65"/>
        <end position="83"/>
    </location>
</feature>
<evidence type="ECO:0000313" key="2">
    <source>
        <dbReference type="EMBL" id="QFG69885.1"/>
    </source>
</evidence>
<reference evidence="2 3" key="1">
    <citation type="submission" date="2019-09" db="EMBL/GenBank/DDBJ databases">
        <title>Serinicoccus pratensis sp. nov., isolated from meadow soil.</title>
        <authorList>
            <person name="Zhang W."/>
        </authorList>
    </citation>
    <scope>NUCLEOTIDE SEQUENCE [LARGE SCALE GENOMIC DNA]</scope>
    <source>
        <strain evidence="2 3">W204</strain>
    </source>
</reference>
<dbReference type="RefSeq" id="WP_158062379.1">
    <property type="nucleotide sequence ID" value="NZ_CP044427.1"/>
</dbReference>
<evidence type="ECO:0000256" key="1">
    <source>
        <dbReference type="SAM" id="Phobius"/>
    </source>
</evidence>
<proteinExistence type="predicted"/>
<keyword evidence="1" id="KW-1133">Transmembrane helix</keyword>